<dbReference type="Gene3D" id="2.40.170.20">
    <property type="entry name" value="TonB-dependent receptor, beta-barrel domain"/>
    <property type="match status" value="1"/>
</dbReference>
<dbReference type="InterPro" id="IPR023996">
    <property type="entry name" value="TonB-dep_OMP_SusC/RagA"/>
</dbReference>
<dbReference type="Pfam" id="PF13715">
    <property type="entry name" value="CarbopepD_reg_2"/>
    <property type="match status" value="1"/>
</dbReference>
<dbReference type="Proteomes" id="UP000193420">
    <property type="component" value="Unassembled WGS sequence"/>
</dbReference>
<keyword evidence="14" id="KW-1185">Reference proteome</keyword>
<reference evidence="14" key="1">
    <citation type="submission" date="2017-04" db="EMBL/GenBank/DDBJ databases">
        <authorList>
            <person name="Varghese N."/>
            <person name="Submissions S."/>
        </authorList>
    </citation>
    <scope>NUCLEOTIDE SEQUENCE [LARGE SCALE GENOMIC DNA]</scope>
    <source>
        <strain evidence="14">DSM 19835</strain>
    </source>
</reference>
<dbReference type="PROSITE" id="PS52016">
    <property type="entry name" value="TONB_DEPENDENT_REC_3"/>
    <property type="match status" value="1"/>
</dbReference>
<dbReference type="InterPro" id="IPR037066">
    <property type="entry name" value="Plug_dom_sf"/>
</dbReference>
<sequence length="1048" mass="115583">MKITLGKCLLLAGAFLCFGLAGAQTVTGSVSDGSGPLPGANVLVKGTTNGTQTDFDGNYSLDNVSSNATLVFSYIGFKTMEIPVGGKSTINAVMEEDASELEEVVLIGYGSQRKSDLTGAVGQVDADQLQERPATSLNQALSGKIAGVQVNTNSGRPGGKSNIRVRGFSSINSSNNPLYVIDGVQLPQGNQANFSSAIDYLNPNDVVSIEVLKDASSTAIYGARGANGVILVTTKRGRAGQGRVTYDVEYSVNQFGPNRAKVLNSEQYAMIEQLSWENTQKFDPAGWAAGNYAQYEPRLKRANPNVAYLFDSEGNAIYDTDWSKEVVQHKLSQNHQVGFSGGNERTTYAISLGIRDEQGLLKNTYLKRYSGRFSIDDQIKTWLKIGGSLSYNNQTENLADTNDQVPRRMVEDYPFYPGPLHTGGPLEGLYANNRDYPYAEGTRNSVNWLENNEYILNTQTTAGSFYTNLNLTKELEMRTVIGANILTQENNEFRNSVLDNNAVARAQASNEKQTFWSIENYLTYNKEINENNSLTALLGVSWQQSNEFFVNADSRNFPTDFFKFNNLGAGSDNIAVQSFANREALNSYFGRLNYNLYGKYLFTVTGRADGSSKFGDNNKFSFFPSAAVAWRISDEDFLVDNALISNLKLRTSYGVTGNSEIPPYSSLSLLSSNYATIWSDSRVGGTGLNRLANPDLKWEKTAQYDVGLELGLFENRISLEADYYYRKTTDMLLDAPVPQSSGYATIRRNVGSMENKGLELGLSTKNIATANVTWNTNFNISMNRNKVLSLATPSDIFGVGGPGITNETSIIRVGEPVGAFWGLTRLGTWGTDEAAEAAKFVSYRNGLTILPGDIKYKDFNGDYIINDEDRSIIGNGYPTAWGTLTNYVSYKNLDFTLELQYSWGNDVMDMNLHSSEDRQALANSYTTVLNAWTPDNQDTMIAQVRDTRAGYVTNVDSHWVKDGSFVRGRNIMLGFTFDQNLVEKMHLNKLRLYASAQNFFLLVDDELLGDPEVTPIRGGEGNNVFSQGMKWHEYPKSTTFVIGLQVGL</sequence>
<feature type="chain" id="PRO_5012214324" evidence="10">
    <location>
        <begin position="24"/>
        <end position="1048"/>
    </location>
</feature>
<dbReference type="FunFam" id="2.170.130.10:FF:000008">
    <property type="entry name" value="SusC/RagA family TonB-linked outer membrane protein"/>
    <property type="match status" value="1"/>
</dbReference>
<keyword evidence="2 8" id="KW-0813">Transport</keyword>
<dbReference type="InterPro" id="IPR039426">
    <property type="entry name" value="TonB-dep_rcpt-like"/>
</dbReference>
<keyword evidence="3 8" id="KW-1134">Transmembrane beta strand</keyword>
<keyword evidence="6 8" id="KW-0472">Membrane</keyword>
<evidence type="ECO:0000256" key="10">
    <source>
        <dbReference type="SAM" id="SignalP"/>
    </source>
</evidence>
<feature type="domain" description="TonB-dependent receptor-like beta-barrel" evidence="11">
    <location>
        <begin position="402"/>
        <end position="781"/>
    </location>
</feature>
<evidence type="ECO:0000256" key="4">
    <source>
        <dbReference type="ARBA" id="ARBA00022692"/>
    </source>
</evidence>
<feature type="domain" description="TonB-dependent receptor plug" evidence="12">
    <location>
        <begin position="114"/>
        <end position="229"/>
    </location>
</feature>
<dbReference type="InterPro" id="IPR023997">
    <property type="entry name" value="TonB-dep_OMP_SusC/RagA_CS"/>
</dbReference>
<comment type="similarity">
    <text evidence="8 9">Belongs to the TonB-dependent receptor family.</text>
</comment>
<evidence type="ECO:0000256" key="8">
    <source>
        <dbReference type="PROSITE-ProRule" id="PRU01360"/>
    </source>
</evidence>
<feature type="signal peptide" evidence="10">
    <location>
        <begin position="1"/>
        <end position="23"/>
    </location>
</feature>
<name>A0A1X7JT93_9FLAO</name>
<evidence type="ECO:0000259" key="12">
    <source>
        <dbReference type="Pfam" id="PF07715"/>
    </source>
</evidence>
<dbReference type="InterPro" id="IPR036942">
    <property type="entry name" value="Beta-barrel_TonB_sf"/>
</dbReference>
<dbReference type="Pfam" id="PF07715">
    <property type="entry name" value="Plug"/>
    <property type="match status" value="1"/>
</dbReference>
<evidence type="ECO:0000256" key="1">
    <source>
        <dbReference type="ARBA" id="ARBA00004571"/>
    </source>
</evidence>
<dbReference type="NCBIfam" id="TIGR04056">
    <property type="entry name" value="OMP_RagA_SusC"/>
    <property type="match status" value="1"/>
</dbReference>
<dbReference type="RefSeq" id="WP_085498964.1">
    <property type="nucleotide sequence ID" value="NZ_FXAO01000004.1"/>
</dbReference>
<protein>
    <submittedName>
        <fullName evidence="13">TonB-linked outer membrane protein, SusC/RagA family</fullName>
    </submittedName>
</protein>
<dbReference type="InterPro" id="IPR012910">
    <property type="entry name" value="Plug_dom"/>
</dbReference>
<dbReference type="OrthoDB" id="9768177at2"/>
<keyword evidence="7 8" id="KW-0998">Cell outer membrane</keyword>
<accession>A0A1X7JT93</accession>
<dbReference type="InterPro" id="IPR000531">
    <property type="entry name" value="Beta-barrel_TonB"/>
</dbReference>
<dbReference type="Pfam" id="PF00593">
    <property type="entry name" value="TonB_dep_Rec_b-barrel"/>
    <property type="match status" value="1"/>
</dbReference>
<dbReference type="SUPFAM" id="SSF49464">
    <property type="entry name" value="Carboxypeptidase regulatory domain-like"/>
    <property type="match status" value="1"/>
</dbReference>
<dbReference type="NCBIfam" id="TIGR04057">
    <property type="entry name" value="SusC_RagA_signa"/>
    <property type="match status" value="1"/>
</dbReference>
<dbReference type="STRING" id="188872.SAMN03080602_02218"/>
<dbReference type="GO" id="GO:0009279">
    <property type="term" value="C:cell outer membrane"/>
    <property type="evidence" value="ECO:0007669"/>
    <property type="project" value="UniProtKB-SubCell"/>
</dbReference>
<evidence type="ECO:0000256" key="5">
    <source>
        <dbReference type="ARBA" id="ARBA00023077"/>
    </source>
</evidence>
<dbReference type="SUPFAM" id="SSF56935">
    <property type="entry name" value="Porins"/>
    <property type="match status" value="1"/>
</dbReference>
<dbReference type="EMBL" id="FXAO01000004">
    <property type="protein sequence ID" value="SMG31602.1"/>
    <property type="molecule type" value="Genomic_DNA"/>
</dbReference>
<dbReference type="InterPro" id="IPR008969">
    <property type="entry name" value="CarboxyPept-like_regulatory"/>
</dbReference>
<proteinExistence type="inferred from homology"/>
<evidence type="ECO:0000256" key="2">
    <source>
        <dbReference type="ARBA" id="ARBA00022448"/>
    </source>
</evidence>
<gene>
    <name evidence="13" type="ORF">SAMN03080602_02218</name>
</gene>
<keyword evidence="10" id="KW-0732">Signal</keyword>
<dbReference type="Gene3D" id="2.170.130.10">
    <property type="entry name" value="TonB-dependent receptor, plug domain"/>
    <property type="match status" value="1"/>
</dbReference>
<comment type="subcellular location">
    <subcellularLocation>
        <location evidence="1 8">Cell outer membrane</location>
        <topology evidence="1 8">Multi-pass membrane protein</topology>
    </subcellularLocation>
</comment>
<evidence type="ECO:0000256" key="7">
    <source>
        <dbReference type="ARBA" id="ARBA00023237"/>
    </source>
</evidence>
<evidence type="ECO:0000256" key="9">
    <source>
        <dbReference type="RuleBase" id="RU003357"/>
    </source>
</evidence>
<keyword evidence="4 8" id="KW-0812">Transmembrane</keyword>
<evidence type="ECO:0000256" key="6">
    <source>
        <dbReference type="ARBA" id="ARBA00023136"/>
    </source>
</evidence>
<keyword evidence="5 9" id="KW-0798">TonB box</keyword>
<dbReference type="Gene3D" id="2.60.40.1120">
    <property type="entry name" value="Carboxypeptidase-like, regulatory domain"/>
    <property type="match status" value="1"/>
</dbReference>
<evidence type="ECO:0000313" key="13">
    <source>
        <dbReference type="EMBL" id="SMG31602.1"/>
    </source>
</evidence>
<evidence type="ECO:0000256" key="3">
    <source>
        <dbReference type="ARBA" id="ARBA00022452"/>
    </source>
</evidence>
<organism evidence="13 14">
    <name type="scientific">Arenibacter troitsensis</name>
    <dbReference type="NCBI Taxonomy" id="188872"/>
    <lineage>
        <taxon>Bacteria</taxon>
        <taxon>Pseudomonadati</taxon>
        <taxon>Bacteroidota</taxon>
        <taxon>Flavobacteriia</taxon>
        <taxon>Flavobacteriales</taxon>
        <taxon>Flavobacteriaceae</taxon>
        <taxon>Arenibacter</taxon>
    </lineage>
</organism>
<dbReference type="AlphaFoldDB" id="A0A1X7JT93"/>
<evidence type="ECO:0000259" key="11">
    <source>
        <dbReference type="Pfam" id="PF00593"/>
    </source>
</evidence>
<evidence type="ECO:0000313" key="14">
    <source>
        <dbReference type="Proteomes" id="UP000193420"/>
    </source>
</evidence>